<protein>
    <submittedName>
        <fullName evidence="3">DNA protecting protein DprA</fullName>
    </submittedName>
</protein>
<dbReference type="InterPro" id="IPR003488">
    <property type="entry name" value="DprA"/>
</dbReference>
<sequence>MQYDECSAFEKQVIKLYYCPGIGPKSYWKIMKYWLSQQTTTINSLALQGIGFTAQKATHIETVWQQMTDAQVHHKVAQQQLLTFFSPNYPPLLRRIPDPPLLLFYQGNVSLLQKACVAIIGAREASAYARKVCEKFVPPLLASNYVIISGLAKGVDSFAHESALRNHGETIAVVGTGVDVCYPATSRYIYEEICQGHLVISEYPAGTTPQRFHFPMRNRLIAGIAQGVCVVEAKEKSGSLITAQLALENGREVFAVPGEIISAQSKGCHQLIQDGAKCTIDADDILQEFIYF</sequence>
<keyword evidence="4" id="KW-1185">Reference proteome</keyword>
<evidence type="ECO:0000313" key="3">
    <source>
        <dbReference type="EMBL" id="OTN76938.1"/>
    </source>
</evidence>
<dbReference type="OrthoDB" id="9785707at2"/>
<feature type="domain" description="Smf/DprA SLOG" evidence="2">
    <location>
        <begin position="81"/>
        <end position="289"/>
    </location>
</feature>
<dbReference type="Gene3D" id="3.40.50.450">
    <property type="match status" value="1"/>
</dbReference>
<dbReference type="GO" id="GO:0009294">
    <property type="term" value="P:DNA-mediated transformation"/>
    <property type="evidence" value="ECO:0007669"/>
    <property type="project" value="InterPro"/>
</dbReference>
<evidence type="ECO:0000313" key="4">
    <source>
        <dbReference type="Proteomes" id="UP000195043"/>
    </source>
</evidence>
<name>A0A242A7C8_9ENTE</name>
<dbReference type="NCBIfam" id="TIGR00732">
    <property type="entry name" value="dprA"/>
    <property type="match status" value="1"/>
</dbReference>
<organism evidence="3 4">
    <name type="scientific">Candidatus Enterococcus testudinis</name>
    <dbReference type="NCBI Taxonomy" id="1834191"/>
    <lineage>
        <taxon>Bacteria</taxon>
        <taxon>Bacillati</taxon>
        <taxon>Bacillota</taxon>
        <taxon>Bacilli</taxon>
        <taxon>Lactobacillales</taxon>
        <taxon>Enterococcaceae</taxon>
        <taxon>Enterococcus</taxon>
    </lineage>
</organism>
<dbReference type="PANTHER" id="PTHR43022:SF1">
    <property type="entry name" value="PROTEIN SMF"/>
    <property type="match status" value="1"/>
</dbReference>
<dbReference type="EMBL" id="NGKU01000001">
    <property type="protein sequence ID" value="OTN76938.1"/>
    <property type="molecule type" value="Genomic_DNA"/>
</dbReference>
<reference evidence="3 4" key="1">
    <citation type="submission" date="2017-05" db="EMBL/GenBank/DDBJ databases">
        <title>The Genome Sequence of Enterococcus sp. 8G7_MSG3316.</title>
        <authorList>
            <consortium name="The Broad Institute Genomics Platform"/>
            <consortium name="The Broad Institute Genomic Center for Infectious Diseases"/>
            <person name="Earl A."/>
            <person name="Manson A."/>
            <person name="Schwartman J."/>
            <person name="Gilmore M."/>
            <person name="Abouelleil A."/>
            <person name="Cao P."/>
            <person name="Chapman S."/>
            <person name="Cusick C."/>
            <person name="Shea T."/>
            <person name="Young S."/>
            <person name="Neafsey D."/>
            <person name="Nusbaum C."/>
            <person name="Birren B."/>
        </authorList>
    </citation>
    <scope>NUCLEOTIDE SEQUENCE [LARGE SCALE GENOMIC DNA]</scope>
    <source>
        <strain evidence="3 4">8G7_MSG3316</strain>
    </source>
</reference>
<gene>
    <name evidence="3" type="ORF">A5886_002017</name>
</gene>
<dbReference type="Pfam" id="PF02481">
    <property type="entry name" value="DNA_processg_A"/>
    <property type="match status" value="1"/>
</dbReference>
<comment type="caution">
    <text evidence="3">The sequence shown here is derived from an EMBL/GenBank/DDBJ whole genome shotgun (WGS) entry which is preliminary data.</text>
</comment>
<accession>A0A242A7C8</accession>
<evidence type="ECO:0000256" key="1">
    <source>
        <dbReference type="ARBA" id="ARBA00006525"/>
    </source>
</evidence>
<dbReference type="RefSeq" id="WP_086275013.1">
    <property type="nucleotide sequence ID" value="NZ_NGKU01000001.1"/>
</dbReference>
<comment type="similarity">
    <text evidence="1">Belongs to the DprA/Smf family.</text>
</comment>
<proteinExistence type="inferred from homology"/>
<dbReference type="SUPFAM" id="SSF102405">
    <property type="entry name" value="MCP/YpsA-like"/>
    <property type="match status" value="1"/>
</dbReference>
<dbReference type="InterPro" id="IPR057666">
    <property type="entry name" value="DrpA_SLOG"/>
</dbReference>
<dbReference type="STRING" id="1834191.A5886_002017"/>
<dbReference type="AlphaFoldDB" id="A0A242A7C8"/>
<evidence type="ECO:0000259" key="2">
    <source>
        <dbReference type="Pfam" id="PF02481"/>
    </source>
</evidence>
<dbReference type="Proteomes" id="UP000195043">
    <property type="component" value="Unassembled WGS sequence"/>
</dbReference>
<dbReference type="PANTHER" id="PTHR43022">
    <property type="entry name" value="PROTEIN SMF"/>
    <property type="match status" value="1"/>
</dbReference>